<dbReference type="SUPFAM" id="SSF52540">
    <property type="entry name" value="P-loop containing nucleoside triphosphate hydrolases"/>
    <property type="match status" value="1"/>
</dbReference>
<reference evidence="1 2" key="1">
    <citation type="submission" date="2019-01" db="EMBL/GenBank/DDBJ databases">
        <title>Filimonas sp. strain TTM-71.</title>
        <authorList>
            <person name="Chen W.-M."/>
        </authorList>
    </citation>
    <scope>NUCLEOTIDE SEQUENCE [LARGE SCALE GENOMIC DNA]</scope>
    <source>
        <strain evidence="1 2">TTM-71</strain>
    </source>
</reference>
<evidence type="ECO:0000313" key="1">
    <source>
        <dbReference type="EMBL" id="RXK85963.1"/>
    </source>
</evidence>
<proteinExistence type="predicted"/>
<keyword evidence="1" id="KW-0808">Transferase</keyword>
<dbReference type="RefSeq" id="WP_129001714.1">
    <property type="nucleotide sequence ID" value="NZ_SDHZ01000001.1"/>
</dbReference>
<evidence type="ECO:0000313" key="2">
    <source>
        <dbReference type="Proteomes" id="UP000290545"/>
    </source>
</evidence>
<keyword evidence="2" id="KW-1185">Reference proteome</keyword>
<sequence length="325" mass="37344">MTTALHQAALAGWIPFKLRNGTEVQWLYTGTQPYTDPFFDETISKCKSFPENNHLKRSASSCDMLEEWSLVGDTLPPSAVIFHVSRCGSTLLAQLMGLDSNNIALAEVPFFDDLLRAKYKPGGKDLSHLLPHAVSFYTQKRRGGEKKAFIKADSWHLFFYDQLRALYPNIPFILLYRRPDEVIASQEKRRGMHAVPGVVENEIFELGELPDYTHPLNTYMAAVLQQYYQKMQQIRAVDDLSYLINYNEGFVAITEKLYELTGTILTPEARQSVAERCSYDAKEPYKKFSSELLDDNAPSEYMEKAFEEYHRLEQLRKKDIINVSL</sequence>
<accession>A0A4Q1DBK0</accession>
<comment type="caution">
    <text evidence="1">The sequence shown here is derived from an EMBL/GenBank/DDBJ whole genome shotgun (WGS) entry which is preliminary data.</text>
</comment>
<organism evidence="1 2">
    <name type="scientific">Filimonas effusa</name>
    <dbReference type="NCBI Taxonomy" id="2508721"/>
    <lineage>
        <taxon>Bacteria</taxon>
        <taxon>Pseudomonadati</taxon>
        <taxon>Bacteroidota</taxon>
        <taxon>Chitinophagia</taxon>
        <taxon>Chitinophagales</taxon>
        <taxon>Chitinophagaceae</taxon>
        <taxon>Filimonas</taxon>
    </lineage>
</organism>
<name>A0A4Q1DBK0_9BACT</name>
<protein>
    <submittedName>
        <fullName evidence="1">Sulfotransferase family protein</fullName>
    </submittedName>
</protein>
<dbReference type="AlphaFoldDB" id="A0A4Q1DBK0"/>
<dbReference type="OrthoDB" id="5380394at2"/>
<dbReference type="Gene3D" id="3.40.50.300">
    <property type="entry name" value="P-loop containing nucleotide triphosphate hydrolases"/>
    <property type="match status" value="1"/>
</dbReference>
<dbReference type="Proteomes" id="UP000290545">
    <property type="component" value="Unassembled WGS sequence"/>
</dbReference>
<gene>
    <name evidence="1" type="ORF">ESB13_03900</name>
</gene>
<dbReference type="EMBL" id="SDHZ01000001">
    <property type="protein sequence ID" value="RXK85963.1"/>
    <property type="molecule type" value="Genomic_DNA"/>
</dbReference>
<dbReference type="GO" id="GO:0016740">
    <property type="term" value="F:transferase activity"/>
    <property type="evidence" value="ECO:0007669"/>
    <property type="project" value="UniProtKB-KW"/>
</dbReference>
<dbReference type="InterPro" id="IPR027417">
    <property type="entry name" value="P-loop_NTPase"/>
</dbReference>